<dbReference type="Proteomes" id="UP001215598">
    <property type="component" value="Unassembled WGS sequence"/>
</dbReference>
<comment type="caution">
    <text evidence="2">The sequence shown here is derived from an EMBL/GenBank/DDBJ whole genome shotgun (WGS) entry which is preliminary data.</text>
</comment>
<dbReference type="AlphaFoldDB" id="A0AAD7K2Y8"/>
<reference evidence="2" key="1">
    <citation type="submission" date="2023-03" db="EMBL/GenBank/DDBJ databases">
        <title>Massive genome expansion in bonnet fungi (Mycena s.s.) driven by repeated elements and novel gene families across ecological guilds.</title>
        <authorList>
            <consortium name="Lawrence Berkeley National Laboratory"/>
            <person name="Harder C.B."/>
            <person name="Miyauchi S."/>
            <person name="Viragh M."/>
            <person name="Kuo A."/>
            <person name="Thoen E."/>
            <person name="Andreopoulos B."/>
            <person name="Lu D."/>
            <person name="Skrede I."/>
            <person name="Drula E."/>
            <person name="Henrissat B."/>
            <person name="Morin E."/>
            <person name="Kohler A."/>
            <person name="Barry K."/>
            <person name="LaButti K."/>
            <person name="Morin E."/>
            <person name="Salamov A."/>
            <person name="Lipzen A."/>
            <person name="Mereny Z."/>
            <person name="Hegedus B."/>
            <person name="Baldrian P."/>
            <person name="Stursova M."/>
            <person name="Weitz H."/>
            <person name="Taylor A."/>
            <person name="Grigoriev I.V."/>
            <person name="Nagy L.G."/>
            <person name="Martin F."/>
            <person name="Kauserud H."/>
        </authorList>
    </citation>
    <scope>NUCLEOTIDE SEQUENCE</scope>
    <source>
        <strain evidence="2">CBHHK182m</strain>
    </source>
</reference>
<feature type="region of interest" description="Disordered" evidence="1">
    <location>
        <begin position="306"/>
        <end position="334"/>
    </location>
</feature>
<evidence type="ECO:0000256" key="1">
    <source>
        <dbReference type="SAM" id="MobiDB-lite"/>
    </source>
</evidence>
<sequence length="424" mass="47187">MYARTRAPLRLFRARRALRIFFLFIPPGLRQRSRSVPELHRRCRAENGLSLTYLRFRAAEVELDESASGWGDVHQELLLNVELANRAFVADDYTWARDGGPYAQYDYSVSNGTRRFKVVPARIPRSAPRRSPRIPRQFSRTHPRAVSRAAFPRTSSPLALLRLTPTVPVSALRKKAGGSCKRLLSIWPALRVSSPVSAGRISLRRPHAKRTIFPYITGAPRLVCAGISVTGGAQTSRKDVGGCPCPSHLPSILPTRPHPNAHTLTHTHVAPTPGILALLAAHCTHLANWARSSMGLIGSMRRDWMTSSTEEEEEEAGGPWGDEERFLRPEGGVPPSANSTFSFTMPANRARYLGAALVFPPIHQIIEKVRRVYVMTNADPAWLAELEAALRDARVDGRVQAARHNMPQSDRRSRHRKDAGTINI</sequence>
<feature type="region of interest" description="Disordered" evidence="1">
    <location>
        <begin position="401"/>
        <end position="424"/>
    </location>
</feature>
<proteinExistence type="predicted"/>
<name>A0AAD7K2Y8_9AGAR</name>
<protein>
    <submittedName>
        <fullName evidence="2">Uncharacterized protein</fullName>
    </submittedName>
</protein>
<gene>
    <name evidence="2" type="ORF">B0H16DRAFT_1449251</name>
</gene>
<dbReference type="EMBL" id="JARKIB010000008">
    <property type="protein sequence ID" value="KAJ7777113.1"/>
    <property type="molecule type" value="Genomic_DNA"/>
</dbReference>
<evidence type="ECO:0000313" key="2">
    <source>
        <dbReference type="EMBL" id="KAJ7777113.1"/>
    </source>
</evidence>
<keyword evidence="3" id="KW-1185">Reference proteome</keyword>
<accession>A0AAD7K2Y8</accession>
<organism evidence="2 3">
    <name type="scientific">Mycena metata</name>
    <dbReference type="NCBI Taxonomy" id="1033252"/>
    <lineage>
        <taxon>Eukaryota</taxon>
        <taxon>Fungi</taxon>
        <taxon>Dikarya</taxon>
        <taxon>Basidiomycota</taxon>
        <taxon>Agaricomycotina</taxon>
        <taxon>Agaricomycetes</taxon>
        <taxon>Agaricomycetidae</taxon>
        <taxon>Agaricales</taxon>
        <taxon>Marasmiineae</taxon>
        <taxon>Mycenaceae</taxon>
        <taxon>Mycena</taxon>
    </lineage>
</organism>
<evidence type="ECO:0000313" key="3">
    <source>
        <dbReference type="Proteomes" id="UP001215598"/>
    </source>
</evidence>